<dbReference type="NCBIfam" id="NF001908">
    <property type="entry name" value="PRK00668.1"/>
    <property type="match status" value="1"/>
</dbReference>
<evidence type="ECO:0000256" key="3">
    <source>
        <dbReference type="ARBA" id="ARBA00022553"/>
    </source>
</evidence>
<dbReference type="SUPFAM" id="SSF54919">
    <property type="entry name" value="Nucleoside diphosphate kinase, NDK"/>
    <property type="match status" value="1"/>
</dbReference>
<keyword evidence="5 10" id="KW-0547">Nucleotide-binding</keyword>
<evidence type="ECO:0000313" key="12">
    <source>
        <dbReference type="EMBL" id="MDX8415283.1"/>
    </source>
</evidence>
<evidence type="ECO:0000256" key="5">
    <source>
        <dbReference type="ARBA" id="ARBA00022741"/>
    </source>
</evidence>
<keyword evidence="6 10" id="KW-0418">Kinase</keyword>
<feature type="domain" description="Nucleoside diphosphate kinase-like" evidence="11">
    <location>
        <begin position="1"/>
        <end position="137"/>
    </location>
</feature>
<feature type="binding site" evidence="8">
    <location>
        <position position="57"/>
    </location>
    <ligand>
        <name>ATP</name>
        <dbReference type="ChEBI" id="CHEBI:30616"/>
    </ligand>
</feature>
<evidence type="ECO:0000256" key="6">
    <source>
        <dbReference type="ARBA" id="ARBA00022777"/>
    </source>
</evidence>
<dbReference type="InterPro" id="IPR036850">
    <property type="entry name" value="NDK-like_dom_sf"/>
</dbReference>
<dbReference type="SMART" id="SM00562">
    <property type="entry name" value="NDK"/>
    <property type="match status" value="1"/>
</dbReference>
<gene>
    <name evidence="12" type="primary">ndk</name>
    <name evidence="12" type="ORF">MOX91_03700</name>
</gene>
<feature type="binding site" evidence="8">
    <location>
        <position position="85"/>
    </location>
    <ligand>
        <name>ATP</name>
        <dbReference type="ChEBI" id="CHEBI:30616"/>
    </ligand>
</feature>
<dbReference type="EMBL" id="JALBUT010000003">
    <property type="protein sequence ID" value="MDX8415283.1"/>
    <property type="molecule type" value="Genomic_DNA"/>
</dbReference>
<dbReference type="Pfam" id="PF00334">
    <property type="entry name" value="NDK"/>
    <property type="match status" value="1"/>
</dbReference>
<evidence type="ECO:0000259" key="11">
    <source>
        <dbReference type="SMART" id="SM00562"/>
    </source>
</evidence>
<dbReference type="InterPro" id="IPR001564">
    <property type="entry name" value="Nucleoside_diP_kinase"/>
</dbReference>
<evidence type="ECO:0000256" key="2">
    <source>
        <dbReference type="ARBA" id="ARBA00008142"/>
    </source>
</evidence>
<comment type="caution">
    <text evidence="12">The sequence shown here is derived from an EMBL/GenBank/DDBJ whole genome shotgun (WGS) entry which is preliminary data.</text>
</comment>
<protein>
    <recommendedName>
        <fullName evidence="10">Nucleoside diphosphate kinase</fullName>
        <ecNumber evidence="10">2.7.4.6</ecNumber>
    </recommendedName>
</protein>
<accession>A0ABU4WG73</accession>
<dbReference type="EC" id="2.7.4.6" evidence="10"/>
<keyword evidence="3" id="KW-0597">Phosphoprotein</keyword>
<keyword evidence="7 10" id="KW-0067">ATP-binding</keyword>
<dbReference type="GO" id="GO:0004550">
    <property type="term" value="F:nucleoside diphosphate kinase activity"/>
    <property type="evidence" value="ECO:0007669"/>
    <property type="project" value="UniProtKB-EC"/>
</dbReference>
<sequence>MERTLIIFKPDCIKRKLEGKVLDIFLSKGFNLKACKMMKLDMDILSRHYDHLKDMPFFPGIVDFMTSDNVMVLVFEAENAISKARELLGPTDSKKADKGTIRGDFGTDMRMNVCHASDSVESAEREIANFFLPEEIF</sequence>
<organism evidence="12 13">
    <name type="scientific">Intestinicryptomonas porci</name>
    <dbReference type="NCBI Taxonomy" id="2926320"/>
    <lineage>
        <taxon>Bacteria</taxon>
        <taxon>Pseudomonadati</taxon>
        <taxon>Verrucomicrobiota</taxon>
        <taxon>Opitutia</taxon>
        <taxon>Opitutales</taxon>
        <taxon>Intestinicryptomonaceae</taxon>
        <taxon>Intestinicryptomonas</taxon>
    </lineage>
</organism>
<feature type="binding site" evidence="8">
    <location>
        <position position="102"/>
    </location>
    <ligand>
        <name>ATP</name>
        <dbReference type="ChEBI" id="CHEBI:30616"/>
    </ligand>
</feature>
<name>A0ABU4WG73_9BACT</name>
<dbReference type="Gene3D" id="3.30.70.141">
    <property type="entry name" value="Nucleoside diphosphate kinase-like domain"/>
    <property type="match status" value="1"/>
</dbReference>
<dbReference type="PRINTS" id="PR01243">
    <property type="entry name" value="NUCDPKINASE"/>
</dbReference>
<feature type="binding site" evidence="8">
    <location>
        <position position="112"/>
    </location>
    <ligand>
        <name>ATP</name>
        <dbReference type="ChEBI" id="CHEBI:30616"/>
    </ligand>
</feature>
<feature type="binding site" evidence="8">
    <location>
        <position position="9"/>
    </location>
    <ligand>
        <name>ATP</name>
        <dbReference type="ChEBI" id="CHEBI:30616"/>
    </ligand>
</feature>
<feature type="active site" description="Pros-phosphohistidine intermediate" evidence="8">
    <location>
        <position position="115"/>
    </location>
</feature>
<comment type="cofactor">
    <cofactor evidence="1">
        <name>Mg(2+)</name>
        <dbReference type="ChEBI" id="CHEBI:18420"/>
    </cofactor>
</comment>
<reference evidence="12 13" key="1">
    <citation type="submission" date="2022-03" db="EMBL/GenBank/DDBJ databases">
        <title>Novel taxa within the pig intestine.</title>
        <authorList>
            <person name="Wylensek D."/>
            <person name="Bishof K."/>
            <person name="Afrizal A."/>
            <person name="Clavel T."/>
        </authorList>
    </citation>
    <scope>NUCLEOTIDE SEQUENCE [LARGE SCALE GENOMIC DNA]</scope>
    <source>
        <strain evidence="12 13">CLA-KB-P66</strain>
    </source>
</reference>
<evidence type="ECO:0000256" key="8">
    <source>
        <dbReference type="PROSITE-ProRule" id="PRU00706"/>
    </source>
</evidence>
<dbReference type="PANTHER" id="PTHR11349">
    <property type="entry name" value="NUCLEOSIDE DIPHOSPHATE KINASE"/>
    <property type="match status" value="1"/>
</dbReference>
<evidence type="ECO:0000256" key="4">
    <source>
        <dbReference type="ARBA" id="ARBA00022679"/>
    </source>
</evidence>
<dbReference type="PROSITE" id="PS51374">
    <property type="entry name" value="NDPK_LIKE"/>
    <property type="match status" value="1"/>
</dbReference>
<dbReference type="InterPro" id="IPR023005">
    <property type="entry name" value="Nucleoside_diP_kinase_AS"/>
</dbReference>
<keyword evidence="13" id="KW-1185">Reference proteome</keyword>
<evidence type="ECO:0000256" key="10">
    <source>
        <dbReference type="RuleBase" id="RU004013"/>
    </source>
</evidence>
<evidence type="ECO:0000256" key="9">
    <source>
        <dbReference type="RuleBase" id="RU004011"/>
    </source>
</evidence>
<proteinExistence type="inferred from homology"/>
<dbReference type="RefSeq" id="WP_370396731.1">
    <property type="nucleotide sequence ID" value="NZ_JALBUT010000003.1"/>
</dbReference>
<dbReference type="PROSITE" id="PS00469">
    <property type="entry name" value="NDPK"/>
    <property type="match status" value="1"/>
</dbReference>
<evidence type="ECO:0000256" key="7">
    <source>
        <dbReference type="ARBA" id="ARBA00022840"/>
    </source>
</evidence>
<keyword evidence="4 10" id="KW-0808">Transferase</keyword>
<comment type="catalytic activity">
    <reaction evidence="10">
        <text>a 2'-deoxyribonucleoside 5'-diphosphate + ATP = a 2'-deoxyribonucleoside 5'-triphosphate + ADP</text>
        <dbReference type="Rhea" id="RHEA:44640"/>
        <dbReference type="ChEBI" id="CHEBI:30616"/>
        <dbReference type="ChEBI" id="CHEBI:61560"/>
        <dbReference type="ChEBI" id="CHEBI:73316"/>
        <dbReference type="ChEBI" id="CHEBI:456216"/>
        <dbReference type="EC" id="2.7.4.6"/>
    </reaction>
</comment>
<evidence type="ECO:0000256" key="1">
    <source>
        <dbReference type="ARBA" id="ARBA00001946"/>
    </source>
</evidence>
<dbReference type="CDD" id="cd04413">
    <property type="entry name" value="NDPk_I"/>
    <property type="match status" value="1"/>
</dbReference>
<dbReference type="Proteomes" id="UP001275932">
    <property type="component" value="Unassembled WGS sequence"/>
</dbReference>
<feature type="binding site" evidence="8">
    <location>
        <position position="91"/>
    </location>
    <ligand>
        <name>ATP</name>
        <dbReference type="ChEBI" id="CHEBI:30616"/>
    </ligand>
</feature>
<dbReference type="InterPro" id="IPR034907">
    <property type="entry name" value="NDK-like_dom"/>
</dbReference>
<evidence type="ECO:0000313" key="13">
    <source>
        <dbReference type="Proteomes" id="UP001275932"/>
    </source>
</evidence>
<comment type="similarity">
    <text evidence="2 8 9">Belongs to the NDK family.</text>
</comment>